<reference evidence="2 3" key="1">
    <citation type="submission" date="2019-03" db="EMBL/GenBank/DDBJ databases">
        <title>First draft genome of Liparis tanakae, snailfish: a comprehensive survey of snailfish specific genes.</title>
        <authorList>
            <person name="Kim W."/>
            <person name="Song I."/>
            <person name="Jeong J.-H."/>
            <person name="Kim D."/>
            <person name="Kim S."/>
            <person name="Ryu S."/>
            <person name="Song J.Y."/>
            <person name="Lee S.K."/>
        </authorList>
    </citation>
    <scope>NUCLEOTIDE SEQUENCE [LARGE SCALE GENOMIC DNA]</scope>
    <source>
        <tissue evidence="2">Muscle</tissue>
    </source>
</reference>
<evidence type="ECO:0000313" key="3">
    <source>
        <dbReference type="Proteomes" id="UP000314294"/>
    </source>
</evidence>
<comment type="caution">
    <text evidence="2">The sequence shown here is derived from an EMBL/GenBank/DDBJ whole genome shotgun (WGS) entry which is preliminary data.</text>
</comment>
<gene>
    <name evidence="2" type="ORF">EYF80_008994</name>
</gene>
<feature type="region of interest" description="Disordered" evidence="1">
    <location>
        <begin position="46"/>
        <end position="68"/>
    </location>
</feature>
<sequence length="68" mass="7758">MQHSHSELDRGRDCTITVTAGPNLRSRLCYRTQQNDLAKQMDPAITAQERDETATPPCRQTRLTGTWQ</sequence>
<proteinExistence type="predicted"/>
<protein>
    <submittedName>
        <fullName evidence="2">Uncharacterized protein</fullName>
    </submittedName>
</protein>
<evidence type="ECO:0000256" key="1">
    <source>
        <dbReference type="SAM" id="MobiDB-lite"/>
    </source>
</evidence>
<organism evidence="2 3">
    <name type="scientific">Liparis tanakae</name>
    <name type="common">Tanaka's snailfish</name>
    <dbReference type="NCBI Taxonomy" id="230148"/>
    <lineage>
        <taxon>Eukaryota</taxon>
        <taxon>Metazoa</taxon>
        <taxon>Chordata</taxon>
        <taxon>Craniata</taxon>
        <taxon>Vertebrata</taxon>
        <taxon>Euteleostomi</taxon>
        <taxon>Actinopterygii</taxon>
        <taxon>Neopterygii</taxon>
        <taxon>Teleostei</taxon>
        <taxon>Neoteleostei</taxon>
        <taxon>Acanthomorphata</taxon>
        <taxon>Eupercaria</taxon>
        <taxon>Perciformes</taxon>
        <taxon>Cottioidei</taxon>
        <taxon>Cottales</taxon>
        <taxon>Liparidae</taxon>
        <taxon>Liparis</taxon>
    </lineage>
</organism>
<accession>A0A4Z2IRW2</accession>
<dbReference type="Proteomes" id="UP000314294">
    <property type="component" value="Unassembled WGS sequence"/>
</dbReference>
<evidence type="ECO:0000313" key="2">
    <source>
        <dbReference type="EMBL" id="TNN80760.1"/>
    </source>
</evidence>
<dbReference type="EMBL" id="SRLO01000051">
    <property type="protein sequence ID" value="TNN80760.1"/>
    <property type="molecule type" value="Genomic_DNA"/>
</dbReference>
<dbReference type="AlphaFoldDB" id="A0A4Z2IRW2"/>
<keyword evidence="3" id="KW-1185">Reference proteome</keyword>
<name>A0A4Z2IRW2_9TELE</name>